<feature type="domain" description="PAS" evidence="16">
    <location>
        <begin position="1088"/>
        <end position="1164"/>
    </location>
</feature>
<sequence>MKKEKLTYDELLKITKDQELEINYLLKKELLMTNLDFYFKESSDLVCIAGTDGFYKEINPAFIKILGYTKEELLSLPITTFICPDDKEKSEKEIETLSLGINSLNFENRLIKKNGEIVFIQWTTSVDAAKEIIYAIGRDITENKQIRKELNIRKQAETDIKLIKEKGNHKFESYIKNAPDGIFVADENGKFIEVNYALTLISGYSKEELLTLSMKDLTYQESYDDLNVCFNRLKEIGKSKGEFKTIQKSGEIKWSTVDSVKLSDTRFLGFIKDITEIKSANELLTNTFDRITDAFVALDNNWCYTYMNKKAGEIFGCNPKEIIGKHIWTEFPEGIDKPFYNTYYQAINDQKYIYLEEHYEPYNLWFENHIYPSSNGLSIFFRDITEEKTAKNKIEESEKRFRALVENNNGVITVVDENRKVLFRSPSSARITGYSNKELDEISDNDYFHPDYLGYVFQLVQKTIKSPGKPFPALFQVKHKQGHYIWLEGVLNNRLHDPSINGIIANFRDVTDRIESEAILKKERDFFANIVATSSDLIYSMVMNPDGSICFPYAGDSIKEIYGFSFEEIKNSSNKIFELIHPDDIDEINAKIIKTKTTLVPFKGVYRYFHPKKGLVWHEVNSLPVVEPDGSVISHGIVTDITERIEAKQKLLKANRLYLFISQINQMIVRTNDQETLFREACNIAVDLGKFKMAWIGLIDPATNNVFPAMITGDDQKYFEIIKKITTDKNTTGGSEPAGTAAREGVYCVCNDVENDLKMAPWKEEALKRGFQSVMSFPIKKFGNVIGIFTFYAGEKNFFDDEEIALLDEATEDVAFALELFDKEILREKAEREVSESELRYHTLTEVSPVGIFRTDAKGQTTFVNKSWAKISGMSFQQALGYGWLDAVHKDDKQGIVDGWKNATYTGDKSLSEYRFVRPDGSIAWIMGQAIPEKNKKNEIIGYIGTVTDITERKQAEDNIKNMHEKIKAILEAIPDALFEVDIDGLIYNYHSNQNILSSKSTNAFVGKAISEILPPDAAELFLSAVKEAAEKGFSNGKQYKLQHLNETHWFELSIAPMAESDDHEIHFICLTRNITKAKEADSALLKSKQRYRGLLSSLDAAIIVHASDTSIIMSNKKASKFLGLKQNKILGKTAFDPLWKFINEDNSPLLIDQYPVNQIIKTKLPLKNFTIGIKRPKKKKIVWVNINGFPMLDNNKDISEIVISFIDITERKQMEIEIKKAKVLAETANKAKTDFLANMSHEIRTPLNGIIGFTHLLMKSNLENNQLEYMSTINESATSLLHIVNDVLDFSKIESGKLELNIDELNLLDLINQVIHLFKYQADKKDIKLILTIGDNVPEYIYGDSVRLKQVFVNLLSNALKFTNFGEIRFDITETSRFEDECMLVFSVKDTGIGIQPNNNEKIFSSFVQEDNSTSRKFGGTGLGLSISNQLLALMGSKLELKSVYGEGSDFFFSIKLKKSHFNQNHDPKLDNSMNEITAIEILSNKKILIVEDNKINMFLAKTLVKRIIPNSIIIEASDGNEAIKHYINDKPDIILMDIQMPNKNGYEATNEIRDMEGLEKTPIIALTAGILIDEKEKCFESGMDDFLAKPIIVSDLEKTLLKWLVK</sequence>
<evidence type="ECO:0000259" key="16">
    <source>
        <dbReference type="PROSITE" id="PS50112"/>
    </source>
</evidence>
<keyword evidence="5 13" id="KW-0597">Phosphoprotein</keyword>
<dbReference type="InterPro" id="IPR000700">
    <property type="entry name" value="PAS-assoc_C"/>
</dbReference>
<feature type="domain" description="PAS" evidence="16">
    <location>
        <begin position="27"/>
        <end position="95"/>
    </location>
</feature>
<dbReference type="SMART" id="SM00086">
    <property type="entry name" value="PAC"/>
    <property type="match status" value="7"/>
</dbReference>
<feature type="domain" description="PAC" evidence="17">
    <location>
        <begin position="910"/>
        <end position="962"/>
    </location>
</feature>
<dbReference type="EMBL" id="JADHEC010000022">
    <property type="protein sequence ID" value="MBF2709055.1"/>
    <property type="molecule type" value="Genomic_DNA"/>
</dbReference>
<evidence type="ECO:0000256" key="5">
    <source>
        <dbReference type="ARBA" id="ARBA00022553"/>
    </source>
</evidence>
<dbReference type="SMART" id="SM00091">
    <property type="entry name" value="PAS"/>
    <property type="match status" value="8"/>
</dbReference>
<evidence type="ECO:0000256" key="12">
    <source>
        <dbReference type="ARBA" id="ARBA00023136"/>
    </source>
</evidence>
<dbReference type="InterPro" id="IPR001610">
    <property type="entry name" value="PAC"/>
</dbReference>
<evidence type="ECO:0000313" key="18">
    <source>
        <dbReference type="EMBL" id="MBF2709055.1"/>
    </source>
</evidence>
<evidence type="ECO:0000256" key="13">
    <source>
        <dbReference type="PROSITE-ProRule" id="PRU00169"/>
    </source>
</evidence>
<protein>
    <recommendedName>
        <fullName evidence="3">histidine kinase</fullName>
        <ecNumber evidence="3">2.7.13.3</ecNumber>
    </recommendedName>
</protein>
<reference evidence="18" key="1">
    <citation type="submission" date="2020-11" db="EMBL/GenBank/DDBJ databases">
        <title>Genome of Flavobacterium soyangense.</title>
        <authorList>
            <person name="Liu Q."/>
            <person name="Xin Y.-H."/>
        </authorList>
    </citation>
    <scope>NUCLEOTIDE SEQUENCE</scope>
    <source>
        <strain evidence="18">CGMCC 1.13493</strain>
    </source>
</reference>
<keyword evidence="4" id="KW-1003">Cell membrane</keyword>
<dbReference type="Gene3D" id="3.40.50.2300">
    <property type="match status" value="1"/>
</dbReference>
<accession>A0A930UBJ8</accession>
<keyword evidence="10" id="KW-0067">ATP-binding</keyword>
<dbReference type="Pfam" id="PF13426">
    <property type="entry name" value="PAS_9"/>
    <property type="match status" value="2"/>
</dbReference>
<feature type="domain" description="PAC" evidence="17">
    <location>
        <begin position="1168"/>
        <end position="1221"/>
    </location>
</feature>
<evidence type="ECO:0000259" key="17">
    <source>
        <dbReference type="PROSITE" id="PS50113"/>
    </source>
</evidence>
<evidence type="ECO:0000256" key="9">
    <source>
        <dbReference type="ARBA" id="ARBA00022777"/>
    </source>
</evidence>
<dbReference type="SMART" id="SM00448">
    <property type="entry name" value="REC"/>
    <property type="match status" value="1"/>
</dbReference>
<dbReference type="SUPFAM" id="SSF55781">
    <property type="entry name" value="GAF domain-like"/>
    <property type="match status" value="1"/>
</dbReference>
<evidence type="ECO:0000259" key="14">
    <source>
        <dbReference type="PROSITE" id="PS50109"/>
    </source>
</evidence>
<dbReference type="GO" id="GO:0000155">
    <property type="term" value="F:phosphorelay sensor kinase activity"/>
    <property type="evidence" value="ECO:0007669"/>
    <property type="project" value="InterPro"/>
</dbReference>
<dbReference type="FunFam" id="1.10.287.130:FF:000003">
    <property type="entry name" value="Histidine kinase"/>
    <property type="match status" value="1"/>
</dbReference>
<feature type="domain" description="Histidine kinase" evidence="14">
    <location>
        <begin position="1239"/>
        <end position="1460"/>
    </location>
</feature>
<dbReference type="PANTHER" id="PTHR43047">
    <property type="entry name" value="TWO-COMPONENT HISTIDINE PROTEIN KINASE"/>
    <property type="match status" value="1"/>
</dbReference>
<dbReference type="Gene3D" id="3.30.565.10">
    <property type="entry name" value="Histidine kinase-like ATPase, C-terminal domain"/>
    <property type="match status" value="1"/>
</dbReference>
<evidence type="ECO:0000256" key="2">
    <source>
        <dbReference type="ARBA" id="ARBA00004651"/>
    </source>
</evidence>
<keyword evidence="12" id="KW-0472">Membrane</keyword>
<feature type="domain" description="Response regulatory" evidence="15">
    <location>
        <begin position="1488"/>
        <end position="1606"/>
    </location>
</feature>
<dbReference type="NCBIfam" id="TIGR00229">
    <property type="entry name" value="sensory_box"/>
    <property type="match status" value="8"/>
</dbReference>
<keyword evidence="11" id="KW-1133">Transmembrane helix</keyword>
<dbReference type="InterPro" id="IPR004358">
    <property type="entry name" value="Sig_transdc_His_kin-like_C"/>
</dbReference>
<organism evidence="18 19">
    <name type="scientific">Flavobacterium soyangense</name>
    <dbReference type="NCBI Taxonomy" id="2023265"/>
    <lineage>
        <taxon>Bacteria</taxon>
        <taxon>Pseudomonadati</taxon>
        <taxon>Bacteroidota</taxon>
        <taxon>Flavobacteriia</taxon>
        <taxon>Flavobacteriales</taxon>
        <taxon>Flavobacteriaceae</taxon>
        <taxon>Flavobacterium</taxon>
    </lineage>
</organism>
<dbReference type="InterPro" id="IPR035965">
    <property type="entry name" value="PAS-like_dom_sf"/>
</dbReference>
<dbReference type="SMART" id="SM00387">
    <property type="entry name" value="HATPase_c"/>
    <property type="match status" value="1"/>
</dbReference>
<dbReference type="CDD" id="cd17546">
    <property type="entry name" value="REC_hyHK_CKI1_RcsC-like"/>
    <property type="match status" value="1"/>
</dbReference>
<comment type="catalytic activity">
    <reaction evidence="1">
        <text>ATP + protein L-histidine = ADP + protein N-phospho-L-histidine.</text>
        <dbReference type="EC" id="2.7.13.3"/>
    </reaction>
</comment>
<dbReference type="PROSITE" id="PS50113">
    <property type="entry name" value="PAC"/>
    <property type="match status" value="3"/>
</dbReference>
<dbReference type="RefSeq" id="WP_194312306.1">
    <property type="nucleotide sequence ID" value="NZ_JADHEC010000022.1"/>
</dbReference>
<dbReference type="InterPro" id="IPR029016">
    <property type="entry name" value="GAF-like_dom_sf"/>
</dbReference>
<dbReference type="CDD" id="cd16922">
    <property type="entry name" value="HATPase_EvgS-ArcB-TorS-like"/>
    <property type="match status" value="1"/>
</dbReference>
<keyword evidence="8" id="KW-0547">Nucleotide-binding</keyword>
<evidence type="ECO:0000256" key="7">
    <source>
        <dbReference type="ARBA" id="ARBA00022692"/>
    </source>
</evidence>
<evidence type="ECO:0000256" key="10">
    <source>
        <dbReference type="ARBA" id="ARBA00022840"/>
    </source>
</evidence>
<keyword evidence="19" id="KW-1185">Reference proteome</keyword>
<evidence type="ECO:0000256" key="11">
    <source>
        <dbReference type="ARBA" id="ARBA00022989"/>
    </source>
</evidence>
<dbReference type="Gene3D" id="3.30.450.20">
    <property type="entry name" value="PAS domain"/>
    <property type="match status" value="8"/>
</dbReference>
<dbReference type="InterPro" id="IPR001789">
    <property type="entry name" value="Sig_transdc_resp-reg_receiver"/>
</dbReference>
<dbReference type="Pfam" id="PF00989">
    <property type="entry name" value="PAS"/>
    <property type="match status" value="2"/>
</dbReference>
<feature type="domain" description="PAS" evidence="16">
    <location>
        <begin position="541"/>
        <end position="592"/>
    </location>
</feature>
<gene>
    <name evidence="18" type="ORF">IR213_10680</name>
</gene>
<dbReference type="PROSITE" id="PS50109">
    <property type="entry name" value="HIS_KIN"/>
    <property type="match status" value="1"/>
</dbReference>
<dbReference type="PROSITE" id="PS50112">
    <property type="entry name" value="PAS"/>
    <property type="match status" value="8"/>
</dbReference>
<dbReference type="EC" id="2.7.13.3" evidence="3"/>
<dbReference type="Pfam" id="PF08447">
    <property type="entry name" value="PAS_3"/>
    <property type="match status" value="3"/>
</dbReference>
<dbReference type="InterPro" id="IPR036890">
    <property type="entry name" value="HATPase_C_sf"/>
</dbReference>
<dbReference type="InterPro" id="IPR013655">
    <property type="entry name" value="PAS_fold_3"/>
</dbReference>
<feature type="domain" description="PAS" evidence="16">
    <location>
        <begin position="397"/>
        <end position="467"/>
    </location>
</feature>
<evidence type="ECO:0000313" key="19">
    <source>
        <dbReference type="Proteomes" id="UP000646211"/>
    </source>
</evidence>
<keyword evidence="6" id="KW-0808">Transferase</keyword>
<dbReference type="SUPFAM" id="SSF55874">
    <property type="entry name" value="ATPase domain of HSP90 chaperone/DNA topoisomerase II/histidine kinase"/>
    <property type="match status" value="1"/>
</dbReference>
<evidence type="ECO:0000256" key="4">
    <source>
        <dbReference type="ARBA" id="ARBA00022475"/>
    </source>
</evidence>
<dbReference type="Gene3D" id="3.30.450.40">
    <property type="match status" value="1"/>
</dbReference>
<feature type="domain" description="PAS" evidence="16">
    <location>
        <begin position="837"/>
        <end position="907"/>
    </location>
</feature>
<feature type="domain" description="PAS" evidence="16">
    <location>
        <begin position="280"/>
        <end position="331"/>
    </location>
</feature>
<dbReference type="SUPFAM" id="SSF55785">
    <property type="entry name" value="PYP-like sensor domain (PAS domain)"/>
    <property type="match status" value="8"/>
</dbReference>
<dbReference type="Proteomes" id="UP000646211">
    <property type="component" value="Unassembled WGS sequence"/>
</dbReference>
<dbReference type="CDD" id="cd00130">
    <property type="entry name" value="PAS"/>
    <property type="match status" value="8"/>
</dbReference>
<feature type="modified residue" description="4-aspartylphosphate" evidence="13">
    <location>
        <position position="1539"/>
    </location>
</feature>
<feature type="domain" description="PAS" evidence="16">
    <location>
        <begin position="167"/>
        <end position="226"/>
    </location>
</feature>
<feature type="domain" description="PAS" evidence="16">
    <location>
        <begin position="963"/>
        <end position="1033"/>
    </location>
</feature>
<dbReference type="InterPro" id="IPR003594">
    <property type="entry name" value="HATPase_dom"/>
</dbReference>
<dbReference type="Pfam" id="PF08448">
    <property type="entry name" value="PAS_4"/>
    <property type="match status" value="1"/>
</dbReference>
<dbReference type="GO" id="GO:0005886">
    <property type="term" value="C:plasma membrane"/>
    <property type="evidence" value="ECO:0007669"/>
    <property type="project" value="UniProtKB-SubCell"/>
</dbReference>
<dbReference type="Pfam" id="PF00072">
    <property type="entry name" value="Response_reg"/>
    <property type="match status" value="1"/>
</dbReference>
<dbReference type="InterPro" id="IPR005467">
    <property type="entry name" value="His_kinase_dom"/>
</dbReference>
<dbReference type="Gene3D" id="1.10.287.130">
    <property type="match status" value="1"/>
</dbReference>
<dbReference type="FunFam" id="3.30.565.10:FF:000010">
    <property type="entry name" value="Sensor histidine kinase RcsC"/>
    <property type="match status" value="1"/>
</dbReference>
<dbReference type="SUPFAM" id="SSF47384">
    <property type="entry name" value="Homodimeric domain of signal transducing histidine kinase"/>
    <property type="match status" value="1"/>
</dbReference>
<evidence type="ECO:0000256" key="1">
    <source>
        <dbReference type="ARBA" id="ARBA00000085"/>
    </source>
</evidence>
<dbReference type="InterPro" id="IPR036097">
    <property type="entry name" value="HisK_dim/P_sf"/>
</dbReference>
<keyword evidence="9" id="KW-0418">Kinase</keyword>
<dbReference type="SUPFAM" id="SSF52172">
    <property type="entry name" value="CheY-like"/>
    <property type="match status" value="1"/>
</dbReference>
<dbReference type="InterPro" id="IPR013767">
    <property type="entry name" value="PAS_fold"/>
</dbReference>
<dbReference type="InterPro" id="IPR003661">
    <property type="entry name" value="HisK_dim/P_dom"/>
</dbReference>
<dbReference type="InterPro" id="IPR013656">
    <property type="entry name" value="PAS_4"/>
</dbReference>
<dbReference type="SMART" id="SM00388">
    <property type="entry name" value="HisKA"/>
    <property type="match status" value="1"/>
</dbReference>
<comment type="caution">
    <text evidence="18">The sequence shown here is derived from an EMBL/GenBank/DDBJ whole genome shotgun (WGS) entry which is preliminary data.</text>
</comment>
<dbReference type="PROSITE" id="PS50110">
    <property type="entry name" value="RESPONSE_REGULATORY"/>
    <property type="match status" value="1"/>
</dbReference>
<evidence type="ECO:0000256" key="6">
    <source>
        <dbReference type="ARBA" id="ARBA00022679"/>
    </source>
</evidence>
<dbReference type="InterPro" id="IPR000014">
    <property type="entry name" value="PAS"/>
</dbReference>
<dbReference type="CDD" id="cd00082">
    <property type="entry name" value="HisKA"/>
    <property type="match status" value="1"/>
</dbReference>
<dbReference type="InterPro" id="IPR011006">
    <property type="entry name" value="CheY-like_superfamily"/>
</dbReference>
<keyword evidence="7" id="KW-0812">Transmembrane</keyword>
<proteinExistence type="predicted"/>
<dbReference type="Pfam" id="PF00512">
    <property type="entry name" value="HisKA"/>
    <property type="match status" value="1"/>
</dbReference>
<dbReference type="PANTHER" id="PTHR43047:SF64">
    <property type="entry name" value="HISTIDINE KINASE CONTAINING CHEY-HOMOLOGOUS RECEIVER DOMAIN AND PAS DOMAIN-RELATED"/>
    <property type="match status" value="1"/>
</dbReference>
<name>A0A930UBJ8_9FLAO</name>
<evidence type="ECO:0000259" key="15">
    <source>
        <dbReference type="PROSITE" id="PS50110"/>
    </source>
</evidence>
<comment type="subcellular location">
    <subcellularLocation>
        <location evidence="2">Cell membrane</location>
        <topology evidence="2">Multi-pass membrane protein</topology>
    </subcellularLocation>
</comment>
<dbReference type="Pfam" id="PF13185">
    <property type="entry name" value="GAF_2"/>
    <property type="match status" value="1"/>
</dbReference>
<dbReference type="GO" id="GO:0006355">
    <property type="term" value="P:regulation of DNA-templated transcription"/>
    <property type="evidence" value="ECO:0007669"/>
    <property type="project" value="InterPro"/>
</dbReference>
<evidence type="ECO:0000256" key="3">
    <source>
        <dbReference type="ARBA" id="ARBA00012438"/>
    </source>
</evidence>
<dbReference type="GO" id="GO:0005524">
    <property type="term" value="F:ATP binding"/>
    <property type="evidence" value="ECO:0007669"/>
    <property type="project" value="UniProtKB-KW"/>
</dbReference>
<dbReference type="PRINTS" id="PR00344">
    <property type="entry name" value="BCTRLSENSOR"/>
</dbReference>
<dbReference type="InterPro" id="IPR003018">
    <property type="entry name" value="GAF"/>
</dbReference>
<feature type="domain" description="PAC" evidence="17">
    <location>
        <begin position="104"/>
        <end position="152"/>
    </location>
</feature>
<dbReference type="Pfam" id="PF02518">
    <property type="entry name" value="HATPase_c"/>
    <property type="match status" value="1"/>
</dbReference>
<evidence type="ECO:0000256" key="8">
    <source>
        <dbReference type="ARBA" id="ARBA00022741"/>
    </source>
</evidence>